<dbReference type="GO" id="GO:0046872">
    <property type="term" value="F:metal ion binding"/>
    <property type="evidence" value="ECO:0007669"/>
    <property type="project" value="UniProtKB-KW"/>
</dbReference>
<keyword evidence="2" id="KW-0719">Serine esterase</keyword>
<evidence type="ECO:0000256" key="8">
    <source>
        <dbReference type="ARBA" id="ARBA00023157"/>
    </source>
</evidence>
<dbReference type="SUPFAM" id="SSF53474">
    <property type="entry name" value="alpha/beta-Hydrolases"/>
    <property type="match status" value="1"/>
</dbReference>
<dbReference type="GO" id="GO:0030600">
    <property type="term" value="F:feruloyl esterase activity"/>
    <property type="evidence" value="ECO:0007669"/>
    <property type="project" value="UniProtKB-EC"/>
</dbReference>
<evidence type="ECO:0000256" key="7">
    <source>
        <dbReference type="ARBA" id="ARBA00022837"/>
    </source>
</evidence>
<keyword evidence="4" id="KW-0479">Metal-binding</keyword>
<feature type="signal peptide" evidence="10">
    <location>
        <begin position="1"/>
        <end position="21"/>
    </location>
</feature>
<evidence type="ECO:0000256" key="9">
    <source>
        <dbReference type="ARBA" id="ARBA00034075"/>
    </source>
</evidence>
<gene>
    <name evidence="11" type="ORF">PAC_12836</name>
</gene>
<proteinExistence type="inferred from homology"/>
<evidence type="ECO:0000256" key="4">
    <source>
        <dbReference type="ARBA" id="ARBA00022723"/>
    </source>
</evidence>
<name>A0A1L7XD23_9HELO</name>
<sequence>MRLPSVKKLLLTFTVTTTAPASLSGQMSSFSTTPEIATAALEEPAIDYQARCLAFQPLNYVSNATLRVQEYVTAGTVITEANHEPDCLTEASQTVSVNLCRIAMNITTSPSSAIVFEAWLPDSYNNRLFTAGTSGMGGCIRYIDIDFGVQHGFATVASNNGHEGNRASVFYNHSEVLQDFVWRALHVTTETGKLLVPAFYPESYNKSYFSGCSGAGRQGIKAAEIWPNDYDGIIVGAPGENFNNMISWVLSFYLKTGNASSPNFIPLDTWTGLIHNEIMRQCDALDGVEDGIIEDPNVCDFRPEELICQANSTGSCLTSRQVRMVRSIFSPLYGSKGELVFPAMQPGSEPMAVNKLYTGVPYDYAIDWYKYVVYSDPSYTTSSFTLNSMEYAIALDPYNISTSPTDLSSFTSSPHNGKMMIWHGGADQEITSFESEKFYNQLMTGMNLTSKGMDEYIRFFRIPGVFHCRAGPGAWMIGQETGGTTTYDPENSILSALVHWVEDGVAPDTITGTKYVNDDANQGVERQRRHCRYPYRSTYLGEGRDGNLKDSWVCKYPGQELVVWSSMEGES</sequence>
<dbReference type="Pfam" id="PF07519">
    <property type="entry name" value="Tannase"/>
    <property type="match status" value="1"/>
</dbReference>
<dbReference type="AlphaFoldDB" id="A0A1L7XD23"/>
<dbReference type="InterPro" id="IPR011118">
    <property type="entry name" value="Tannase/feruloyl_esterase"/>
</dbReference>
<reference evidence="11 12" key="1">
    <citation type="submission" date="2016-03" db="EMBL/GenBank/DDBJ databases">
        <authorList>
            <person name="Ploux O."/>
        </authorList>
    </citation>
    <scope>NUCLEOTIDE SEQUENCE [LARGE SCALE GENOMIC DNA]</scope>
    <source>
        <strain evidence="11 12">UAMH 11012</strain>
    </source>
</reference>
<keyword evidence="6 10" id="KW-0378">Hydrolase</keyword>
<evidence type="ECO:0000313" key="12">
    <source>
        <dbReference type="Proteomes" id="UP000184330"/>
    </source>
</evidence>
<evidence type="ECO:0000256" key="1">
    <source>
        <dbReference type="ARBA" id="ARBA00006249"/>
    </source>
</evidence>
<evidence type="ECO:0000256" key="2">
    <source>
        <dbReference type="ARBA" id="ARBA00022487"/>
    </source>
</evidence>
<keyword evidence="12" id="KW-1185">Reference proteome</keyword>
<keyword evidence="7" id="KW-0106">Calcium</keyword>
<evidence type="ECO:0000256" key="5">
    <source>
        <dbReference type="ARBA" id="ARBA00022729"/>
    </source>
</evidence>
<dbReference type="OrthoDB" id="3039123at2759"/>
<evidence type="ECO:0000256" key="6">
    <source>
        <dbReference type="ARBA" id="ARBA00022801"/>
    </source>
</evidence>
<feature type="chain" id="PRO_5011833375" description="Carboxylic ester hydrolase" evidence="10">
    <location>
        <begin position="22"/>
        <end position="571"/>
    </location>
</feature>
<keyword evidence="3" id="KW-0624">Polysaccharide degradation</keyword>
<keyword evidence="3" id="KW-0858">Xylan degradation</keyword>
<organism evidence="11 12">
    <name type="scientific">Phialocephala subalpina</name>
    <dbReference type="NCBI Taxonomy" id="576137"/>
    <lineage>
        <taxon>Eukaryota</taxon>
        <taxon>Fungi</taxon>
        <taxon>Dikarya</taxon>
        <taxon>Ascomycota</taxon>
        <taxon>Pezizomycotina</taxon>
        <taxon>Leotiomycetes</taxon>
        <taxon>Helotiales</taxon>
        <taxon>Mollisiaceae</taxon>
        <taxon>Phialocephala</taxon>
        <taxon>Phialocephala fortinii species complex</taxon>
    </lineage>
</organism>
<dbReference type="EC" id="3.1.1.-" evidence="10"/>
<keyword evidence="5 10" id="KW-0732">Signal</keyword>
<evidence type="ECO:0000256" key="3">
    <source>
        <dbReference type="ARBA" id="ARBA00022651"/>
    </source>
</evidence>
<comment type="catalytic activity">
    <reaction evidence="9">
        <text>feruloyl-polysaccharide + H2O = ferulate + polysaccharide.</text>
        <dbReference type="EC" id="3.1.1.73"/>
    </reaction>
</comment>
<dbReference type="GO" id="GO:0045493">
    <property type="term" value="P:xylan catabolic process"/>
    <property type="evidence" value="ECO:0007669"/>
    <property type="project" value="UniProtKB-KW"/>
</dbReference>
<keyword evidence="3" id="KW-0119">Carbohydrate metabolism</keyword>
<dbReference type="EMBL" id="FJOG01000022">
    <property type="protein sequence ID" value="CZR62939.1"/>
    <property type="molecule type" value="Genomic_DNA"/>
</dbReference>
<dbReference type="InterPro" id="IPR029058">
    <property type="entry name" value="AB_hydrolase_fold"/>
</dbReference>
<dbReference type="Proteomes" id="UP000184330">
    <property type="component" value="Unassembled WGS sequence"/>
</dbReference>
<keyword evidence="8" id="KW-1015">Disulfide bond</keyword>
<evidence type="ECO:0000313" key="11">
    <source>
        <dbReference type="EMBL" id="CZR62939.1"/>
    </source>
</evidence>
<dbReference type="PANTHER" id="PTHR33938:SF15">
    <property type="entry name" value="FERULOYL ESTERASE B-RELATED"/>
    <property type="match status" value="1"/>
</dbReference>
<comment type="similarity">
    <text evidence="1 10">Belongs to the tannase family.</text>
</comment>
<dbReference type="PANTHER" id="PTHR33938">
    <property type="entry name" value="FERULOYL ESTERASE B-RELATED"/>
    <property type="match status" value="1"/>
</dbReference>
<accession>A0A1L7XD23</accession>
<protein>
    <recommendedName>
        <fullName evidence="10">Carboxylic ester hydrolase</fullName>
        <ecNumber evidence="10">3.1.1.-</ecNumber>
    </recommendedName>
</protein>
<evidence type="ECO:0000256" key="10">
    <source>
        <dbReference type="RuleBase" id="RU361238"/>
    </source>
</evidence>